<reference evidence="1 2" key="1">
    <citation type="journal article" date="2022" name="Allergy">
        <title>Genome assembly and annotation of Periplaneta americana reveal a comprehensive cockroach allergen profile.</title>
        <authorList>
            <person name="Wang L."/>
            <person name="Xiong Q."/>
            <person name="Saelim N."/>
            <person name="Wang L."/>
            <person name="Nong W."/>
            <person name="Wan A.T."/>
            <person name="Shi M."/>
            <person name="Liu X."/>
            <person name="Cao Q."/>
            <person name="Hui J.H.L."/>
            <person name="Sookrung N."/>
            <person name="Leung T.F."/>
            <person name="Tungtrongchitr A."/>
            <person name="Tsui S.K.W."/>
        </authorList>
    </citation>
    <scope>NUCLEOTIDE SEQUENCE [LARGE SCALE GENOMIC DNA]</scope>
    <source>
        <strain evidence="1">PWHHKU_190912</strain>
    </source>
</reference>
<dbReference type="Proteomes" id="UP001148838">
    <property type="component" value="Unassembled WGS sequence"/>
</dbReference>
<proteinExistence type="predicted"/>
<organism evidence="1 2">
    <name type="scientific">Periplaneta americana</name>
    <name type="common">American cockroach</name>
    <name type="synonym">Blatta americana</name>
    <dbReference type="NCBI Taxonomy" id="6978"/>
    <lineage>
        <taxon>Eukaryota</taxon>
        <taxon>Metazoa</taxon>
        <taxon>Ecdysozoa</taxon>
        <taxon>Arthropoda</taxon>
        <taxon>Hexapoda</taxon>
        <taxon>Insecta</taxon>
        <taxon>Pterygota</taxon>
        <taxon>Neoptera</taxon>
        <taxon>Polyneoptera</taxon>
        <taxon>Dictyoptera</taxon>
        <taxon>Blattodea</taxon>
        <taxon>Blattoidea</taxon>
        <taxon>Blattidae</taxon>
        <taxon>Blattinae</taxon>
        <taxon>Periplaneta</taxon>
    </lineage>
</organism>
<protein>
    <submittedName>
        <fullName evidence="1">Uncharacterized protein</fullName>
    </submittedName>
</protein>
<keyword evidence="2" id="KW-1185">Reference proteome</keyword>
<sequence length="96" mass="11168">MAGLCEGGIERAGSLKATPEAAEARGYTLLDHKRNEDILQELNMQPLEEKITEYRNRWLEHISRMEAGRTPQEMLKYHPQERRRPACPQKRLLDPV</sequence>
<name>A0ABQ8SB86_PERAM</name>
<gene>
    <name evidence="1" type="ORF">ANN_19933</name>
</gene>
<evidence type="ECO:0000313" key="1">
    <source>
        <dbReference type="EMBL" id="KAJ4431336.1"/>
    </source>
</evidence>
<comment type="caution">
    <text evidence="1">The sequence shown here is derived from an EMBL/GenBank/DDBJ whole genome shotgun (WGS) entry which is preliminary data.</text>
</comment>
<evidence type="ECO:0000313" key="2">
    <source>
        <dbReference type="Proteomes" id="UP001148838"/>
    </source>
</evidence>
<dbReference type="EMBL" id="JAJSOF020000031">
    <property type="protein sequence ID" value="KAJ4431336.1"/>
    <property type="molecule type" value="Genomic_DNA"/>
</dbReference>
<accession>A0ABQ8SB86</accession>